<accession>A0ACB8V7N1</accession>
<dbReference type="Proteomes" id="UP000831701">
    <property type="component" value="Chromosome 24"/>
</dbReference>
<gene>
    <name evidence="1" type="ORF">L3Q82_020409</name>
</gene>
<name>A0ACB8V7N1_9TELE</name>
<proteinExistence type="predicted"/>
<sequence>MLLAGKAGLMQIPANHRLIRAHAHTARLVISLRICALTCYDSDSTKSRPNINPDSIMSDSILEEIFIKRSQQKKKTSPLNYKERWFVLTQEKIAYYDFDPDKGQKRKGLRGSVDLEKIKCVETVQPEPNAPQERMYAFQIIYDEGPLYIFAKNEDVRAQWIKKLKEMVRFNKDLMQKYHPCSWMDGVWLCCQQEVKQAMGCKVLESFTSQPSRRRGSRKPLPPTPIEEKPGRPLPPQPPEPPSPSVGMTVIAEYDYTPMTPQDLELRKDEEYTILEMSDPNWWRATDKYGWYCKNMNRSQAEKLLKTENKDGGFLVRDSSKAGKYTVSLFTKGGGETSGSCRHYNICTSSQGQFYLAEKHNFNTIPELINYHQHNAAGMVSRLKYIVSNRARPPSTAGLGYGVWEIDPRYLTFIKELGTGQFGVVKYGKWQGQHDVAIKMIKEGSMSEDDFIEEAKIMMKLRHENLVQLYGVCTKQRPIYIVTEFLSNGCLLTYLREGLKQHPTAVQLLEMCKDVSEGMAYLESKQYIHRDLAARNCLVDGNGTIKVTDFGLSRYVLDDEYTSSAGSKFPVRWSPPEVLLYCKFSSKSDIWAYGVLMWEVYTLGRLPYERLNNTEIVDQVSRGLRLYRPQLANEKVYSIMTSCWHDRTMDGQGATADPQLQHFIEIESQKQRFQQLVHQMTEVCWEKCMDKPGPKLDSRTEACFVNCVERFIDTSQFILNRLEQTQRSRGSFSETMSD</sequence>
<organism evidence="1 2">
    <name type="scientific">Scortum barcoo</name>
    <name type="common">barcoo grunter</name>
    <dbReference type="NCBI Taxonomy" id="214431"/>
    <lineage>
        <taxon>Eukaryota</taxon>
        <taxon>Metazoa</taxon>
        <taxon>Chordata</taxon>
        <taxon>Craniata</taxon>
        <taxon>Vertebrata</taxon>
        <taxon>Euteleostomi</taxon>
        <taxon>Actinopterygii</taxon>
        <taxon>Neopterygii</taxon>
        <taxon>Teleostei</taxon>
        <taxon>Neoteleostei</taxon>
        <taxon>Acanthomorphata</taxon>
        <taxon>Eupercaria</taxon>
        <taxon>Centrarchiformes</taxon>
        <taxon>Terapontoidei</taxon>
        <taxon>Terapontidae</taxon>
        <taxon>Scortum</taxon>
    </lineage>
</organism>
<reference evidence="1" key="1">
    <citation type="submission" date="2022-04" db="EMBL/GenBank/DDBJ databases">
        <title>Jade perch genome.</title>
        <authorList>
            <person name="Chao B."/>
        </authorList>
    </citation>
    <scope>NUCLEOTIDE SEQUENCE</scope>
    <source>
        <strain evidence="1">CB-2022</strain>
    </source>
</reference>
<dbReference type="EMBL" id="CM041554">
    <property type="protein sequence ID" value="KAI3351573.1"/>
    <property type="molecule type" value="Genomic_DNA"/>
</dbReference>
<comment type="caution">
    <text evidence="1">The sequence shown here is derived from an EMBL/GenBank/DDBJ whole genome shotgun (WGS) entry which is preliminary data.</text>
</comment>
<keyword evidence="2" id="KW-1185">Reference proteome</keyword>
<protein>
    <submittedName>
        <fullName evidence="1">Uncharacterized protein</fullName>
    </submittedName>
</protein>
<evidence type="ECO:0000313" key="2">
    <source>
        <dbReference type="Proteomes" id="UP000831701"/>
    </source>
</evidence>
<evidence type="ECO:0000313" key="1">
    <source>
        <dbReference type="EMBL" id="KAI3351573.1"/>
    </source>
</evidence>